<protein>
    <submittedName>
        <fullName evidence="1">Uncharacterized protein</fullName>
    </submittedName>
</protein>
<organism evidence="1 2">
    <name type="scientific">Halodesulfovibrio aestuarii</name>
    <dbReference type="NCBI Taxonomy" id="126333"/>
    <lineage>
        <taxon>Bacteria</taxon>
        <taxon>Pseudomonadati</taxon>
        <taxon>Thermodesulfobacteriota</taxon>
        <taxon>Desulfovibrionia</taxon>
        <taxon>Desulfovibrionales</taxon>
        <taxon>Desulfovibrionaceae</taxon>
        <taxon>Halodesulfovibrio</taxon>
    </lineage>
</organism>
<accession>A0A8G2FJ90</accession>
<reference evidence="1 2" key="1">
    <citation type="submission" date="2016-11" db="EMBL/GenBank/DDBJ databases">
        <authorList>
            <person name="Varghese N."/>
            <person name="Submissions S."/>
        </authorList>
    </citation>
    <scope>NUCLEOTIDE SEQUENCE [LARGE SCALE GENOMIC DNA]</scope>
    <source>
        <strain evidence="1 2">DSM 17919</strain>
    </source>
</reference>
<dbReference type="EMBL" id="FQZR01000011">
    <property type="protein sequence ID" value="SHJ72712.1"/>
    <property type="molecule type" value="Genomic_DNA"/>
</dbReference>
<proteinExistence type="predicted"/>
<evidence type="ECO:0000313" key="1">
    <source>
        <dbReference type="EMBL" id="SHJ72712.1"/>
    </source>
</evidence>
<gene>
    <name evidence="1" type="ORF">SAMN05660830_03098</name>
</gene>
<dbReference type="AlphaFoldDB" id="A0A8G2FJ90"/>
<sequence length="104" mass="11679">MNICRDLNYKRDFSIQGMRVAVFQQERSGGIELRMRLESHGFVAVIPVYAGATQTHSAADALKLLNALPEKLLEARVSYAKKEFNEPLRNVSPELGDYIHCAPC</sequence>
<dbReference type="Proteomes" id="UP000184001">
    <property type="component" value="Unassembled WGS sequence"/>
</dbReference>
<name>A0A8G2FJ90_9BACT</name>
<comment type="caution">
    <text evidence="1">The sequence shown here is derived from an EMBL/GenBank/DDBJ whole genome shotgun (WGS) entry which is preliminary data.</text>
</comment>
<evidence type="ECO:0000313" key="2">
    <source>
        <dbReference type="Proteomes" id="UP000184001"/>
    </source>
</evidence>